<organism evidence="2 3">
    <name type="scientific">Syphacia muris</name>
    <dbReference type="NCBI Taxonomy" id="451379"/>
    <lineage>
        <taxon>Eukaryota</taxon>
        <taxon>Metazoa</taxon>
        <taxon>Ecdysozoa</taxon>
        <taxon>Nematoda</taxon>
        <taxon>Chromadorea</taxon>
        <taxon>Rhabditida</taxon>
        <taxon>Spirurina</taxon>
        <taxon>Oxyuridomorpha</taxon>
        <taxon>Oxyuroidea</taxon>
        <taxon>Oxyuridae</taxon>
        <taxon>Syphacia</taxon>
    </lineage>
</organism>
<sequence>MQVKTADGNEKVSVKVEVNYDDSDPDPVEEEFKVIVCQPPTDATLYRVQFPTRKVNALTTSNVAARFKKTVKMLEIKMKADTNSSSYDKEKAKHLASVYFGNNPDGPTELDEETYLGRSFRSNAPIHYAIGFFSNRVLYLCPLEGNLEMNRSISYLNNQGKHANAMETEEQAESDNDASNLTKTPIRVRYARPETERQKKRREESALHRSKIIEQDPWISLNVHNKEDSETLEKCIALKNFPSTSSLLIGKIDPEQLIQEAIIGKKMEELDLNNCNQLISLRRIRHLPESQQVRALMIKARAISTADAYNYVSPSMSYDLLILRLRECAHLVRGVWVLKSECLYRNDSQVTFRAARDLALALIESGLTIRRSELQEAFGLSFDDATSILLSFGLPQDNTKGRTWVLKVPHVDDFITCKKDLETVLEEKRYWHKRWAEIHKFLQMNNERRVRKPTGLKTNNTSTKRSAAAEESDADTKMKVIVID</sequence>
<dbReference type="GO" id="GO:0042797">
    <property type="term" value="P:tRNA transcription by RNA polymerase III"/>
    <property type="evidence" value="ECO:0007669"/>
    <property type="project" value="TreeGrafter"/>
</dbReference>
<dbReference type="PANTHER" id="PTHR12069">
    <property type="entry name" value="DNA-DIRECTED RNA POLYMERASES III 80 KDA POLYPEPTIDE RNA POLYMERASE III SUBUNIT 5"/>
    <property type="match status" value="1"/>
</dbReference>
<dbReference type="InterPro" id="IPR006886">
    <property type="entry name" value="RNA_pol_III_Rpc5"/>
</dbReference>
<dbReference type="GO" id="GO:0005666">
    <property type="term" value="C:RNA polymerase III complex"/>
    <property type="evidence" value="ECO:0007669"/>
    <property type="project" value="TreeGrafter"/>
</dbReference>
<dbReference type="Proteomes" id="UP000046393">
    <property type="component" value="Unplaced"/>
</dbReference>
<keyword evidence="2" id="KW-1185">Reference proteome</keyword>
<feature type="compositionally biased region" description="Polar residues" evidence="1">
    <location>
        <begin position="456"/>
        <end position="465"/>
    </location>
</feature>
<evidence type="ECO:0000313" key="2">
    <source>
        <dbReference type="Proteomes" id="UP000046393"/>
    </source>
</evidence>
<proteinExistence type="predicted"/>
<dbReference type="Pfam" id="PF04801">
    <property type="entry name" value="RPC5"/>
    <property type="match status" value="1"/>
</dbReference>
<dbReference type="PANTHER" id="PTHR12069:SF0">
    <property type="entry name" value="DNA-DIRECTED RNA POLYMERASE III SUBUNIT RPC5"/>
    <property type="match status" value="1"/>
</dbReference>
<dbReference type="WBParaSite" id="SMUV_0000387401-mRNA-1">
    <property type="protein sequence ID" value="SMUV_0000387401-mRNA-1"/>
    <property type="gene ID" value="SMUV_0000387401"/>
</dbReference>
<feature type="region of interest" description="Disordered" evidence="1">
    <location>
        <begin position="164"/>
        <end position="208"/>
    </location>
</feature>
<dbReference type="AlphaFoldDB" id="A0A158R4N0"/>
<protein>
    <submittedName>
        <fullName evidence="3">DNA-directed RNA polymerase III subunit RPC5</fullName>
    </submittedName>
</protein>
<feature type="compositionally biased region" description="Acidic residues" evidence="1">
    <location>
        <begin position="167"/>
        <end position="176"/>
    </location>
</feature>
<accession>A0A158R4N0</accession>
<reference evidence="3" key="1">
    <citation type="submission" date="2016-04" db="UniProtKB">
        <authorList>
            <consortium name="WormBaseParasite"/>
        </authorList>
    </citation>
    <scope>IDENTIFICATION</scope>
</reference>
<name>A0A158R4N0_9BILA</name>
<feature type="compositionally biased region" description="Basic and acidic residues" evidence="1">
    <location>
        <begin position="191"/>
        <end position="208"/>
    </location>
</feature>
<evidence type="ECO:0000313" key="3">
    <source>
        <dbReference type="WBParaSite" id="SMUV_0000387401-mRNA-1"/>
    </source>
</evidence>
<evidence type="ECO:0000256" key="1">
    <source>
        <dbReference type="SAM" id="MobiDB-lite"/>
    </source>
</evidence>
<feature type="region of interest" description="Disordered" evidence="1">
    <location>
        <begin position="452"/>
        <end position="471"/>
    </location>
</feature>
<dbReference type="STRING" id="451379.A0A158R4N0"/>